<reference evidence="2 3" key="1">
    <citation type="submission" date="2016-07" db="EMBL/GenBank/DDBJ databases">
        <title>Genome analysis of Burkholderia fungorum ES3-20.</title>
        <authorList>
            <person name="Xu D."/>
            <person name="Yao R."/>
            <person name="Zheng S."/>
        </authorList>
    </citation>
    <scope>NUCLEOTIDE SEQUENCE [LARGE SCALE GENOMIC DNA]</scope>
    <source>
        <strain evidence="2 3">ES3-20</strain>
    </source>
</reference>
<feature type="region of interest" description="Disordered" evidence="1">
    <location>
        <begin position="314"/>
        <end position="378"/>
    </location>
</feature>
<proteinExistence type="predicted"/>
<evidence type="ECO:0000313" key="3">
    <source>
        <dbReference type="Proteomes" id="UP000283709"/>
    </source>
</evidence>
<feature type="compositionally biased region" description="Polar residues" evidence="1">
    <location>
        <begin position="327"/>
        <end position="341"/>
    </location>
</feature>
<sequence>MEVSTQYLSASARTMAQDTLADQVSAANARPAQPKVFPEANVASRFATIPNDRLATWDPGSPGYITSYGGARLAHPNDTHVEKEHGGATDACAKSAFRECRGGEALEAHSSSYVQFDQFDHRETAGKNGRGTCEGIIREALRRIDRNYGGETSDLRSAVINMRGEMNSGRSDRTGIYGRIKAFESQPRSLALSNYRESSDADLNPHGRTSREDAIDGLTDSLSFMRSGGLAYISVGIRRADAMDSQTSGHALLLQHLPPVNGSTGSPDRYTIFDPNNGAFTYDSLDQMQSSLRDYMKSAYTEDGNIARPNTVQLFTPPSSREWESLPATTSVPGRVGTNTLEPPEVMHHPHTRSDSSRAKTDNQDSDETSPREKRGSLLGKCVNSEFRECRGGEALKESSASYVAFDQNDRRETRGDDGRGTCEGIVREAMRRIDRSYSARAEINLSDAVASMENDMRTSARARESGIFNNIDIYQHNRNVLALRIYEQSKDLNFNANGPSSREDRLKSLTDGLNAMSPGGVAFVGVHIQTGGAAGPGDNGHVILIQRRHDVTAPDGTPPAHRYIIFDPNNGAFDYDTPDNMNAALRNYMDTAYTEIDGTVTPDRAIFYTPRRLARERPTLPPPTVVPPSLELPEPPGFMQPYPGSSHTELKKRSPPSPQQPNRGNGYPA</sequence>
<name>A0A420GTA9_9BURK</name>
<dbReference type="OrthoDB" id="9097480at2"/>
<comment type="caution">
    <text evidence="2">The sequence shown here is derived from an EMBL/GenBank/DDBJ whole genome shotgun (WGS) entry which is preliminary data.</text>
</comment>
<gene>
    <name evidence="2" type="ORF">BCY88_22140</name>
</gene>
<protein>
    <submittedName>
        <fullName evidence="2">Uncharacterized protein</fullName>
    </submittedName>
</protein>
<evidence type="ECO:0000256" key="1">
    <source>
        <dbReference type="SAM" id="MobiDB-lite"/>
    </source>
</evidence>
<feature type="compositionally biased region" description="Basic and acidic residues" evidence="1">
    <location>
        <begin position="345"/>
        <end position="376"/>
    </location>
</feature>
<organism evidence="2 3">
    <name type="scientific">Paraburkholderia fungorum</name>
    <dbReference type="NCBI Taxonomy" id="134537"/>
    <lineage>
        <taxon>Bacteria</taxon>
        <taxon>Pseudomonadati</taxon>
        <taxon>Pseudomonadota</taxon>
        <taxon>Betaproteobacteria</taxon>
        <taxon>Burkholderiales</taxon>
        <taxon>Burkholderiaceae</taxon>
        <taxon>Paraburkholderia</taxon>
    </lineage>
</organism>
<accession>A0A420GTA9</accession>
<dbReference type="Proteomes" id="UP000283709">
    <property type="component" value="Unassembled WGS sequence"/>
</dbReference>
<evidence type="ECO:0000313" key="2">
    <source>
        <dbReference type="EMBL" id="RKF48419.1"/>
    </source>
</evidence>
<dbReference type="EMBL" id="MCAS01000008">
    <property type="protein sequence ID" value="RKF48419.1"/>
    <property type="molecule type" value="Genomic_DNA"/>
</dbReference>
<dbReference type="AlphaFoldDB" id="A0A420GTA9"/>
<dbReference type="RefSeq" id="WP_120344117.1">
    <property type="nucleotide sequence ID" value="NZ_MCAS01000008.1"/>
</dbReference>
<feature type="region of interest" description="Disordered" evidence="1">
    <location>
        <begin position="613"/>
        <end position="670"/>
    </location>
</feature>